<sequence>MSKTFRLLKEHPDAFADAAAYEKTAAANGSPFTWSQGESLEELSREDRMAQIQSDFQRRQERARAARKRNPLSAQTGQESDVDSLYGIDEASAGCVICHK</sequence>
<organism evidence="2 3">
    <name type="scientific">Brevundimonas intermedia</name>
    <dbReference type="NCBI Taxonomy" id="74315"/>
    <lineage>
        <taxon>Bacteria</taxon>
        <taxon>Pseudomonadati</taxon>
        <taxon>Pseudomonadota</taxon>
        <taxon>Alphaproteobacteria</taxon>
        <taxon>Caulobacterales</taxon>
        <taxon>Caulobacteraceae</taxon>
        <taxon>Brevundimonas</taxon>
    </lineage>
</organism>
<gene>
    <name evidence="2" type="ORF">GCM10017620_31100</name>
</gene>
<name>A0ABQ5TC21_9CAUL</name>
<reference evidence="2" key="1">
    <citation type="journal article" date="2014" name="Int. J. Syst. Evol. Microbiol.">
        <title>Complete genome of a new Firmicutes species belonging to the dominant human colonic microbiota ('Ruminococcus bicirculans') reveals two chromosomes and a selective capacity to utilize plant glucans.</title>
        <authorList>
            <consortium name="NISC Comparative Sequencing Program"/>
            <person name="Wegmann U."/>
            <person name="Louis P."/>
            <person name="Goesmann A."/>
            <person name="Henrissat B."/>
            <person name="Duncan S.H."/>
            <person name="Flint H.J."/>
        </authorList>
    </citation>
    <scope>NUCLEOTIDE SEQUENCE</scope>
    <source>
        <strain evidence="2">VKM B-1499</strain>
    </source>
</reference>
<evidence type="ECO:0000313" key="2">
    <source>
        <dbReference type="EMBL" id="GLK50136.1"/>
    </source>
</evidence>
<proteinExistence type="predicted"/>
<dbReference type="Proteomes" id="UP001143509">
    <property type="component" value="Unassembled WGS sequence"/>
</dbReference>
<accession>A0ABQ5TC21</accession>
<keyword evidence="3" id="KW-1185">Reference proteome</keyword>
<protein>
    <submittedName>
        <fullName evidence="2">Uncharacterized protein</fullName>
    </submittedName>
</protein>
<evidence type="ECO:0000313" key="3">
    <source>
        <dbReference type="Proteomes" id="UP001143509"/>
    </source>
</evidence>
<dbReference type="EMBL" id="BSFD01000011">
    <property type="protein sequence ID" value="GLK50136.1"/>
    <property type="molecule type" value="Genomic_DNA"/>
</dbReference>
<comment type="caution">
    <text evidence="2">The sequence shown here is derived from an EMBL/GenBank/DDBJ whole genome shotgun (WGS) entry which is preliminary data.</text>
</comment>
<feature type="region of interest" description="Disordered" evidence="1">
    <location>
        <begin position="30"/>
        <end position="83"/>
    </location>
</feature>
<evidence type="ECO:0000256" key="1">
    <source>
        <dbReference type="SAM" id="MobiDB-lite"/>
    </source>
</evidence>
<reference evidence="2" key="2">
    <citation type="submission" date="2023-01" db="EMBL/GenBank/DDBJ databases">
        <authorList>
            <person name="Sun Q."/>
            <person name="Evtushenko L."/>
        </authorList>
    </citation>
    <scope>NUCLEOTIDE SEQUENCE</scope>
    <source>
        <strain evidence="2">VKM B-1499</strain>
    </source>
</reference>